<reference evidence="2" key="1">
    <citation type="journal article" date="2022" name="Mol. Ecol. Resour.">
        <title>The genomes of chicory, endive, great burdock and yacon provide insights into Asteraceae palaeo-polyploidization history and plant inulin production.</title>
        <authorList>
            <person name="Fan W."/>
            <person name="Wang S."/>
            <person name="Wang H."/>
            <person name="Wang A."/>
            <person name="Jiang F."/>
            <person name="Liu H."/>
            <person name="Zhao H."/>
            <person name="Xu D."/>
            <person name="Zhang Y."/>
        </authorList>
    </citation>
    <scope>NUCLEOTIDE SEQUENCE [LARGE SCALE GENOMIC DNA]</scope>
    <source>
        <strain evidence="2">cv. Punajuju</strain>
    </source>
</reference>
<keyword evidence="2" id="KW-1185">Reference proteome</keyword>
<gene>
    <name evidence="1" type="ORF">L2E82_30798</name>
</gene>
<reference evidence="1 2" key="2">
    <citation type="journal article" date="2022" name="Mol. Ecol. Resour.">
        <title>The genomes of chicory, endive, great burdock and yacon provide insights into Asteraceae paleo-polyploidization history and plant inulin production.</title>
        <authorList>
            <person name="Fan W."/>
            <person name="Wang S."/>
            <person name="Wang H."/>
            <person name="Wang A."/>
            <person name="Jiang F."/>
            <person name="Liu H."/>
            <person name="Zhao H."/>
            <person name="Xu D."/>
            <person name="Zhang Y."/>
        </authorList>
    </citation>
    <scope>NUCLEOTIDE SEQUENCE [LARGE SCALE GENOMIC DNA]</scope>
    <source>
        <strain evidence="2">cv. Punajuju</strain>
        <tissue evidence="1">Leaves</tissue>
    </source>
</reference>
<evidence type="ECO:0000313" key="2">
    <source>
        <dbReference type="Proteomes" id="UP001055811"/>
    </source>
</evidence>
<dbReference type="Proteomes" id="UP001055811">
    <property type="component" value="Linkage Group LG05"/>
</dbReference>
<dbReference type="EMBL" id="CM042013">
    <property type="protein sequence ID" value="KAI3740370.1"/>
    <property type="molecule type" value="Genomic_DNA"/>
</dbReference>
<proteinExistence type="predicted"/>
<accession>A0ACB9D1G7</accession>
<sequence length="264" mass="29187">MIGYQFSGGGFTICTNDDSIRREIEEGVNEEDELDVETEEADHGIQSVNDVDLKPKAKVGIRDKSDKMDTVEVKSEGLEEEIRSKKDKEDNRKVKAEDLQEKTTSRRQSMSNSKTGTSVRQAKSDVVSKWIPSNKGSYTDSMHIYYPPIATRHVSAPPVLAQSEDPRLGDKKSVGKGGRASGKQASCPPSLSIYGCNYNNPYLLFVSGHHPSTYSVPPPPPSSASLHRLPPALLLSPTRYLILFHHKTEGIEAEKGLVDLKIHR</sequence>
<name>A0ACB9D1G7_CICIN</name>
<organism evidence="1 2">
    <name type="scientific">Cichorium intybus</name>
    <name type="common">Chicory</name>
    <dbReference type="NCBI Taxonomy" id="13427"/>
    <lineage>
        <taxon>Eukaryota</taxon>
        <taxon>Viridiplantae</taxon>
        <taxon>Streptophyta</taxon>
        <taxon>Embryophyta</taxon>
        <taxon>Tracheophyta</taxon>
        <taxon>Spermatophyta</taxon>
        <taxon>Magnoliopsida</taxon>
        <taxon>eudicotyledons</taxon>
        <taxon>Gunneridae</taxon>
        <taxon>Pentapetalae</taxon>
        <taxon>asterids</taxon>
        <taxon>campanulids</taxon>
        <taxon>Asterales</taxon>
        <taxon>Asteraceae</taxon>
        <taxon>Cichorioideae</taxon>
        <taxon>Cichorieae</taxon>
        <taxon>Cichoriinae</taxon>
        <taxon>Cichorium</taxon>
    </lineage>
</organism>
<evidence type="ECO:0000313" key="1">
    <source>
        <dbReference type="EMBL" id="KAI3740370.1"/>
    </source>
</evidence>
<comment type="caution">
    <text evidence="1">The sequence shown here is derived from an EMBL/GenBank/DDBJ whole genome shotgun (WGS) entry which is preliminary data.</text>
</comment>
<protein>
    <submittedName>
        <fullName evidence="1">Uncharacterized protein</fullName>
    </submittedName>
</protein>